<evidence type="ECO:0000256" key="1">
    <source>
        <dbReference type="ARBA" id="ARBA00001917"/>
    </source>
</evidence>
<dbReference type="GO" id="GO:0003959">
    <property type="term" value="F:NADPH dehydrogenase activity"/>
    <property type="evidence" value="ECO:0007669"/>
    <property type="project" value="InterPro"/>
</dbReference>
<sequence>MPIFRRISATNWLQASLPNELSWALDDTVRLAPLLAAHGVDFLDISGGAHPAQKLNRQDAYQVPLSAAVKHAHGDKIPRARWRDRQRRDRAGHPRQGAGGRRARGPHVPEGLGAVWSFLDQLGVAIHKASQLQWAFKMRRPAPSAEKVRA</sequence>
<dbReference type="OrthoDB" id="72788at2759"/>
<dbReference type="SUPFAM" id="SSF51395">
    <property type="entry name" value="FMN-linked oxidoreductases"/>
    <property type="match status" value="1"/>
</dbReference>
<organism evidence="3 4">
    <name type="scientific">Hericium alpestre</name>
    <dbReference type="NCBI Taxonomy" id="135208"/>
    <lineage>
        <taxon>Eukaryota</taxon>
        <taxon>Fungi</taxon>
        <taxon>Dikarya</taxon>
        <taxon>Basidiomycota</taxon>
        <taxon>Agaricomycotina</taxon>
        <taxon>Agaricomycetes</taxon>
        <taxon>Russulales</taxon>
        <taxon>Hericiaceae</taxon>
        <taxon>Hericium</taxon>
    </lineage>
</organism>
<gene>
    <name evidence="3" type="ORF">EWM64_g10593</name>
</gene>
<dbReference type="Proteomes" id="UP000298061">
    <property type="component" value="Unassembled WGS sequence"/>
</dbReference>
<feature type="region of interest" description="Disordered" evidence="2">
    <location>
        <begin position="70"/>
        <end position="107"/>
    </location>
</feature>
<accession>A0A4Y9ZGW7</accession>
<evidence type="ECO:0000313" key="3">
    <source>
        <dbReference type="EMBL" id="TFY73420.1"/>
    </source>
</evidence>
<reference evidence="3 4" key="1">
    <citation type="submission" date="2019-02" db="EMBL/GenBank/DDBJ databases">
        <title>Genome sequencing of the rare red list fungi Hericium alpestre (H. flagellum).</title>
        <authorList>
            <person name="Buettner E."/>
            <person name="Kellner H."/>
        </authorList>
    </citation>
    <scope>NUCLEOTIDE SEQUENCE [LARGE SCALE GENOMIC DNA]</scope>
    <source>
        <strain evidence="3 4">DSM 108284</strain>
    </source>
</reference>
<comment type="caution">
    <text evidence="3">The sequence shown here is derived from an EMBL/GenBank/DDBJ whole genome shotgun (WGS) entry which is preliminary data.</text>
</comment>
<dbReference type="EMBL" id="SFCI01002880">
    <property type="protein sequence ID" value="TFY73420.1"/>
    <property type="molecule type" value="Genomic_DNA"/>
</dbReference>
<keyword evidence="4" id="KW-1185">Reference proteome</keyword>
<dbReference type="AlphaFoldDB" id="A0A4Y9ZGW7"/>
<protein>
    <recommendedName>
        <fullName evidence="5">NADH:flavin oxidoreductase/NADH oxidase N-terminal domain-containing protein</fullName>
    </recommendedName>
</protein>
<dbReference type="GO" id="GO:0050661">
    <property type="term" value="F:NADP binding"/>
    <property type="evidence" value="ECO:0007669"/>
    <property type="project" value="InterPro"/>
</dbReference>
<feature type="compositionally biased region" description="Basic and acidic residues" evidence="2">
    <location>
        <begin position="72"/>
        <end position="92"/>
    </location>
</feature>
<evidence type="ECO:0008006" key="5">
    <source>
        <dbReference type="Google" id="ProtNLM"/>
    </source>
</evidence>
<comment type="cofactor">
    <cofactor evidence="1">
        <name>FMN</name>
        <dbReference type="ChEBI" id="CHEBI:58210"/>
    </cofactor>
</comment>
<dbReference type="InterPro" id="IPR013785">
    <property type="entry name" value="Aldolase_TIM"/>
</dbReference>
<dbReference type="GO" id="GO:0010181">
    <property type="term" value="F:FMN binding"/>
    <property type="evidence" value="ECO:0007669"/>
    <property type="project" value="InterPro"/>
</dbReference>
<dbReference type="Gene3D" id="3.20.20.70">
    <property type="entry name" value="Aldolase class I"/>
    <property type="match status" value="1"/>
</dbReference>
<dbReference type="STRING" id="135208.A0A4Y9ZGW7"/>
<name>A0A4Y9ZGW7_9AGAM</name>
<dbReference type="PANTHER" id="PTHR43303:SF4">
    <property type="entry name" value="NADPH DEHYDROGENASE C23G7.10C-RELATED"/>
    <property type="match status" value="1"/>
</dbReference>
<dbReference type="PANTHER" id="PTHR43303">
    <property type="entry name" value="NADPH DEHYDROGENASE C23G7.10C-RELATED"/>
    <property type="match status" value="1"/>
</dbReference>
<dbReference type="InterPro" id="IPR044152">
    <property type="entry name" value="YqjM-like"/>
</dbReference>
<evidence type="ECO:0000313" key="4">
    <source>
        <dbReference type="Proteomes" id="UP000298061"/>
    </source>
</evidence>
<evidence type="ECO:0000256" key="2">
    <source>
        <dbReference type="SAM" id="MobiDB-lite"/>
    </source>
</evidence>
<proteinExistence type="predicted"/>